<evidence type="ECO:0000313" key="2">
    <source>
        <dbReference type="EMBL" id="AZG46924.1"/>
    </source>
</evidence>
<dbReference type="GO" id="GO:0016020">
    <property type="term" value="C:membrane"/>
    <property type="evidence" value="ECO:0007669"/>
    <property type="project" value="TreeGrafter"/>
</dbReference>
<dbReference type="AlphaFoldDB" id="A0A3G8JPA6"/>
<dbReference type="KEGG" id="gom:D7316_03529"/>
<proteinExistence type="predicted"/>
<dbReference type="OrthoDB" id="7185741at2"/>
<dbReference type="GO" id="GO:0046464">
    <property type="term" value="P:acylglycerol catabolic process"/>
    <property type="evidence" value="ECO:0007669"/>
    <property type="project" value="TreeGrafter"/>
</dbReference>
<keyword evidence="2" id="KW-0378">Hydrolase</keyword>
<dbReference type="EC" id="3.8.1.5" evidence="2"/>
<dbReference type="InterPro" id="IPR029058">
    <property type="entry name" value="AB_hydrolase_fold"/>
</dbReference>
<dbReference type="InterPro" id="IPR050266">
    <property type="entry name" value="AB_hydrolase_sf"/>
</dbReference>
<dbReference type="Gene3D" id="3.40.50.1820">
    <property type="entry name" value="alpha/beta hydrolase"/>
    <property type="match status" value="1"/>
</dbReference>
<dbReference type="RefSeq" id="WP_124711408.1">
    <property type="nucleotide sequence ID" value="NZ_CP033972.1"/>
</dbReference>
<evidence type="ECO:0000313" key="3">
    <source>
        <dbReference type="Proteomes" id="UP000271469"/>
    </source>
</evidence>
<protein>
    <submittedName>
        <fullName evidence="2">Haloalkane dehalogenase</fullName>
        <ecNumber evidence="2">3.8.1.5</ecNumber>
    </submittedName>
</protein>
<dbReference type="InterPro" id="IPR000073">
    <property type="entry name" value="AB_hydrolase_1"/>
</dbReference>
<organism evidence="2 3">
    <name type="scientific">Gordonia insulae</name>
    <dbReference type="NCBI Taxonomy" id="2420509"/>
    <lineage>
        <taxon>Bacteria</taxon>
        <taxon>Bacillati</taxon>
        <taxon>Actinomycetota</taxon>
        <taxon>Actinomycetes</taxon>
        <taxon>Mycobacteriales</taxon>
        <taxon>Gordoniaceae</taxon>
        <taxon>Gordonia</taxon>
    </lineage>
</organism>
<dbReference type="Proteomes" id="UP000271469">
    <property type="component" value="Chromosome"/>
</dbReference>
<dbReference type="Pfam" id="PF12697">
    <property type="entry name" value="Abhydrolase_6"/>
    <property type="match status" value="1"/>
</dbReference>
<dbReference type="PANTHER" id="PTHR43798">
    <property type="entry name" value="MONOACYLGLYCEROL LIPASE"/>
    <property type="match status" value="1"/>
</dbReference>
<dbReference type="SUPFAM" id="SSF53474">
    <property type="entry name" value="alpha/beta-Hydrolases"/>
    <property type="match status" value="1"/>
</dbReference>
<feature type="domain" description="AB hydrolase-1" evidence="1">
    <location>
        <begin position="36"/>
        <end position="286"/>
    </location>
</feature>
<gene>
    <name evidence="2" type="primary">dhaA_2</name>
    <name evidence="2" type="ORF">D7316_03529</name>
</gene>
<reference evidence="2 3" key="1">
    <citation type="submission" date="2018-11" db="EMBL/GenBank/DDBJ databases">
        <title>Gordonia insulae sp. nov., isolated from an island soil.</title>
        <authorList>
            <person name="Kim Y.S."/>
            <person name="Kim S.B."/>
        </authorList>
    </citation>
    <scope>NUCLEOTIDE SEQUENCE [LARGE SCALE GENOMIC DNA]</scope>
    <source>
        <strain evidence="2 3">MMS17-SY073</strain>
    </source>
</reference>
<dbReference type="GO" id="GO:0047372">
    <property type="term" value="F:monoacylglycerol lipase activity"/>
    <property type="evidence" value="ECO:0007669"/>
    <property type="project" value="TreeGrafter"/>
</dbReference>
<sequence length="299" mass="33009">MGDDTVTHRPPGRLVDVDNSSLHVLDDGDGPPLLLLAALGSNWFDLDPLTDRLRASWRVIRYDRPGYGLSEPIGPLAHPTLDGEVDRICAVLDAVGIDGPVTVVAHSMASIYAEAFARRCPERTAGVVMIDGSFVMVPWRMLPTRGRTFIARRLDSVVEMLSRGLGLRRRSADLRPRLLPAPPEGFDGTQQYWATTVFGQRPMVRATLIEHAAFPALNADLRSLRRRRPMPGVPRVVVGAVHGVRPWRHYWAWKQTRYAQMLGASRVLIAGQHFLVLDRPDELAEAIDAIRPGSAGAGQ</sequence>
<accession>A0A3G8JPA6</accession>
<dbReference type="PANTHER" id="PTHR43798:SF33">
    <property type="entry name" value="HYDROLASE, PUTATIVE (AFU_ORTHOLOGUE AFUA_2G14860)-RELATED"/>
    <property type="match status" value="1"/>
</dbReference>
<keyword evidence="3" id="KW-1185">Reference proteome</keyword>
<dbReference type="EMBL" id="CP033972">
    <property type="protein sequence ID" value="AZG46924.1"/>
    <property type="molecule type" value="Genomic_DNA"/>
</dbReference>
<name>A0A3G8JPA6_9ACTN</name>
<dbReference type="GO" id="GO:0018786">
    <property type="term" value="F:haloalkane dehalogenase activity"/>
    <property type="evidence" value="ECO:0007669"/>
    <property type="project" value="UniProtKB-EC"/>
</dbReference>
<evidence type="ECO:0000259" key="1">
    <source>
        <dbReference type="Pfam" id="PF12697"/>
    </source>
</evidence>